<dbReference type="AlphaFoldDB" id="A0A7T8KEZ0"/>
<reference evidence="3" key="1">
    <citation type="submission" date="2021-01" db="EMBL/GenBank/DDBJ databases">
        <title>Caligus Genome Assembly.</title>
        <authorList>
            <person name="Gallardo-Escarate C."/>
        </authorList>
    </citation>
    <scope>NUCLEOTIDE SEQUENCE [LARGE SCALE GENOMIC DNA]</scope>
</reference>
<feature type="compositionally biased region" description="Polar residues" evidence="1">
    <location>
        <begin position="66"/>
        <end position="77"/>
    </location>
</feature>
<feature type="compositionally biased region" description="Low complexity" evidence="1">
    <location>
        <begin position="121"/>
        <end position="130"/>
    </location>
</feature>
<evidence type="ECO:0000313" key="2">
    <source>
        <dbReference type="EMBL" id="QQP54518.1"/>
    </source>
</evidence>
<sequence length="130" mass="14607">MAHQKRVHREENEESTPPLKKRKRPSKMNKFPLNSGSEDLPPVEEGYGNLVSSSHEEQQQSMQVSTPRKPQVQQQQYWKPAPAPSSTKTMDLQKIGRKLGGQISITSSETEHPPPPPQTLPPILQCLPPL</sequence>
<dbReference type="EMBL" id="CP045894">
    <property type="protein sequence ID" value="QQP54518.1"/>
    <property type="molecule type" value="Genomic_DNA"/>
</dbReference>
<organism evidence="2 3">
    <name type="scientific">Caligus rogercresseyi</name>
    <name type="common">Sea louse</name>
    <dbReference type="NCBI Taxonomy" id="217165"/>
    <lineage>
        <taxon>Eukaryota</taxon>
        <taxon>Metazoa</taxon>
        <taxon>Ecdysozoa</taxon>
        <taxon>Arthropoda</taxon>
        <taxon>Crustacea</taxon>
        <taxon>Multicrustacea</taxon>
        <taxon>Hexanauplia</taxon>
        <taxon>Copepoda</taxon>
        <taxon>Siphonostomatoida</taxon>
        <taxon>Caligidae</taxon>
        <taxon>Caligus</taxon>
    </lineage>
</organism>
<proteinExistence type="predicted"/>
<feature type="region of interest" description="Disordered" evidence="1">
    <location>
        <begin position="103"/>
        <end position="130"/>
    </location>
</feature>
<accession>A0A7T8KEZ0</accession>
<keyword evidence="3" id="KW-1185">Reference proteome</keyword>
<evidence type="ECO:0000256" key="1">
    <source>
        <dbReference type="SAM" id="MobiDB-lite"/>
    </source>
</evidence>
<gene>
    <name evidence="2" type="ORF">FKW44_007371</name>
</gene>
<protein>
    <submittedName>
        <fullName evidence="2">Uncharacterized protein</fullName>
    </submittedName>
</protein>
<dbReference type="Proteomes" id="UP000595437">
    <property type="component" value="Chromosome 5"/>
</dbReference>
<name>A0A7T8KEZ0_CALRO</name>
<evidence type="ECO:0000313" key="3">
    <source>
        <dbReference type="Proteomes" id="UP000595437"/>
    </source>
</evidence>
<feature type="region of interest" description="Disordered" evidence="1">
    <location>
        <begin position="1"/>
        <end position="89"/>
    </location>
</feature>